<dbReference type="AlphaFoldDB" id="W3A558"/>
<reference evidence="1 2" key="1">
    <citation type="submission" date="2013-11" db="EMBL/GenBank/DDBJ databases">
        <title>The Genome Sequence of Phytophthora parasitica P10297.</title>
        <authorList>
            <consortium name="The Broad Institute Genomics Platform"/>
            <person name="Russ C."/>
            <person name="Tyler B."/>
            <person name="Panabieres F."/>
            <person name="Shan W."/>
            <person name="Tripathy S."/>
            <person name="Grunwald N."/>
            <person name="Machado M."/>
            <person name="Johnson C.S."/>
            <person name="Walker B."/>
            <person name="Young S.K."/>
            <person name="Zeng Q."/>
            <person name="Gargeya S."/>
            <person name="Fitzgerald M."/>
            <person name="Haas B."/>
            <person name="Abouelleil A."/>
            <person name="Allen A.W."/>
            <person name="Alvarado L."/>
            <person name="Arachchi H.M."/>
            <person name="Berlin A.M."/>
            <person name="Chapman S.B."/>
            <person name="Gainer-Dewar J."/>
            <person name="Goldberg J."/>
            <person name="Griggs A."/>
            <person name="Gujja S."/>
            <person name="Hansen M."/>
            <person name="Howarth C."/>
            <person name="Imamovic A."/>
            <person name="Ireland A."/>
            <person name="Larimer J."/>
            <person name="McCowan C."/>
            <person name="Murphy C."/>
            <person name="Pearson M."/>
            <person name="Poon T.W."/>
            <person name="Priest M."/>
            <person name="Roberts A."/>
            <person name="Saif S."/>
            <person name="Shea T."/>
            <person name="Sisk P."/>
            <person name="Sykes S."/>
            <person name="Wortman J."/>
            <person name="Nusbaum C."/>
            <person name="Birren B."/>
        </authorList>
    </citation>
    <scope>NUCLEOTIDE SEQUENCE [LARGE SCALE GENOMIC DNA]</scope>
    <source>
        <strain evidence="1 2">P10297</strain>
    </source>
</reference>
<proteinExistence type="predicted"/>
<comment type="caution">
    <text evidence="1">The sequence shown here is derived from an EMBL/GenBank/DDBJ whole genome shotgun (WGS) entry which is preliminary data.</text>
</comment>
<accession>W3A558</accession>
<evidence type="ECO:0000313" key="1">
    <source>
        <dbReference type="EMBL" id="ETP53664.1"/>
    </source>
</evidence>
<dbReference type="Proteomes" id="UP000018948">
    <property type="component" value="Unassembled WGS sequence"/>
</dbReference>
<gene>
    <name evidence="1" type="ORF">F442_01455</name>
</gene>
<evidence type="ECO:0000313" key="2">
    <source>
        <dbReference type="Proteomes" id="UP000018948"/>
    </source>
</evidence>
<name>W3A558_PHYNI</name>
<dbReference type="EMBL" id="ANIY01000277">
    <property type="protein sequence ID" value="ETP53664.1"/>
    <property type="molecule type" value="Genomic_DNA"/>
</dbReference>
<organism evidence="1 2">
    <name type="scientific">Phytophthora nicotianae P10297</name>
    <dbReference type="NCBI Taxonomy" id="1317064"/>
    <lineage>
        <taxon>Eukaryota</taxon>
        <taxon>Sar</taxon>
        <taxon>Stramenopiles</taxon>
        <taxon>Oomycota</taxon>
        <taxon>Peronosporomycetes</taxon>
        <taxon>Peronosporales</taxon>
        <taxon>Peronosporaceae</taxon>
        <taxon>Phytophthora</taxon>
    </lineage>
</organism>
<sequence>MVRGMALARVHRHIQLVYRRTLSAFEHQREHHHLQDQYDGGHHQQ</sequence>
<protein>
    <submittedName>
        <fullName evidence="1">Uncharacterized protein</fullName>
    </submittedName>
</protein>